<dbReference type="PANTHER" id="PTHR34353">
    <property type="entry name" value="CRISPR-ASSOCIATED ENDONUCLEASE CAS1 1"/>
    <property type="match status" value="1"/>
</dbReference>
<comment type="cofactor">
    <cofactor evidence="9">
        <name>Mg(2+)</name>
        <dbReference type="ChEBI" id="CHEBI:18420"/>
    </cofactor>
    <cofactor evidence="9">
        <name>Mn(2+)</name>
        <dbReference type="ChEBI" id="CHEBI:29035"/>
    </cofactor>
</comment>
<keyword evidence="11" id="KW-1185">Reference proteome</keyword>
<keyword evidence="3 9" id="KW-0255">Endonuclease</keyword>
<dbReference type="Proteomes" id="UP001141422">
    <property type="component" value="Unassembled WGS sequence"/>
</dbReference>
<accession>A0ABT4IFL4</accession>
<protein>
    <recommendedName>
        <fullName evidence="9">CRISPR-associated endonuclease Cas1</fullName>
        <ecNumber evidence="9">3.1.-.-</ecNumber>
    </recommendedName>
</protein>
<keyword evidence="2 9" id="KW-0479">Metal-binding</keyword>
<comment type="function">
    <text evidence="9">CRISPR (clustered regularly interspaced short palindromic repeat), is an adaptive immune system that provides protection against mobile genetic elements (viruses, transposable elements and conjugative plasmids). CRISPR clusters contain spacers, sequences complementary to antecedent mobile elements, and target invading nucleic acids. CRISPR clusters are transcribed and processed into CRISPR RNA (crRNA). Acts as a dsDNA endonuclease. Involved in the integration of spacer DNA into the CRISPR cassette.</text>
</comment>
<dbReference type="PANTHER" id="PTHR34353:SF2">
    <property type="entry name" value="CRISPR-ASSOCIATED ENDONUCLEASE CAS1 1"/>
    <property type="match status" value="1"/>
</dbReference>
<dbReference type="EMBL" id="JAPTGB010000008">
    <property type="protein sequence ID" value="MCZ0860515.1"/>
    <property type="molecule type" value="Genomic_DNA"/>
</dbReference>
<dbReference type="NCBIfam" id="TIGR00287">
    <property type="entry name" value="cas1"/>
    <property type="match status" value="1"/>
</dbReference>
<dbReference type="InterPro" id="IPR042206">
    <property type="entry name" value="CRISPR-assoc_Cas1_C"/>
</dbReference>
<comment type="subunit">
    <text evidence="9">Homodimer, forms a heterotetramer with a Cas2 homodimer.</text>
</comment>
<comment type="similarity">
    <text evidence="9">Belongs to the CRISPR-associated endonuclease Cas1 family.</text>
</comment>
<feature type="binding site" evidence="9">
    <location>
        <position position="241"/>
    </location>
    <ligand>
        <name>Mn(2+)</name>
        <dbReference type="ChEBI" id="CHEBI:29035"/>
    </ligand>
</feature>
<keyword evidence="7 9" id="KW-0238">DNA-binding</keyword>
<dbReference type="InterPro" id="IPR050646">
    <property type="entry name" value="Cas1"/>
</dbReference>
<evidence type="ECO:0000313" key="11">
    <source>
        <dbReference type="Proteomes" id="UP001141422"/>
    </source>
</evidence>
<evidence type="ECO:0000256" key="5">
    <source>
        <dbReference type="ARBA" id="ARBA00022842"/>
    </source>
</evidence>
<evidence type="ECO:0000256" key="8">
    <source>
        <dbReference type="ARBA" id="ARBA00023211"/>
    </source>
</evidence>
<dbReference type="Gene3D" id="3.100.10.20">
    <property type="entry name" value="CRISPR-associated endonuclease Cas1, N-terminal domain"/>
    <property type="match status" value="1"/>
</dbReference>
<dbReference type="InterPro" id="IPR002729">
    <property type="entry name" value="CRISPR-assoc_Cas1"/>
</dbReference>
<dbReference type="GO" id="GO:0004519">
    <property type="term" value="F:endonuclease activity"/>
    <property type="evidence" value="ECO:0007669"/>
    <property type="project" value="UniProtKB-KW"/>
</dbReference>
<keyword evidence="8 9" id="KW-0464">Manganese</keyword>
<dbReference type="InterPro" id="IPR042211">
    <property type="entry name" value="CRISPR-assoc_Cas1_N"/>
</dbReference>
<dbReference type="CDD" id="cd09634">
    <property type="entry name" value="Cas1_I-II-III"/>
    <property type="match status" value="1"/>
</dbReference>
<evidence type="ECO:0000256" key="1">
    <source>
        <dbReference type="ARBA" id="ARBA00022722"/>
    </source>
</evidence>
<keyword evidence="4 9" id="KW-0378">Hydrolase</keyword>
<comment type="caution">
    <text evidence="9">Lacks conserved residue(s) required for the propagation of feature annotation.</text>
</comment>
<keyword evidence="6 9" id="KW-0051">Antiviral defense</keyword>
<dbReference type="HAMAP" id="MF_01470">
    <property type="entry name" value="Cas1"/>
    <property type="match status" value="1"/>
</dbReference>
<evidence type="ECO:0000313" key="10">
    <source>
        <dbReference type="EMBL" id="MCZ0860515.1"/>
    </source>
</evidence>
<dbReference type="Gene3D" id="1.20.120.920">
    <property type="entry name" value="CRISPR-associated endonuclease Cas1, C-terminal domain"/>
    <property type="match status" value="1"/>
</dbReference>
<sequence>MKNEVPWVTVWGYGADIRATRGTLTIREGTSRRSYPLSSIRHLLIAGGHTLETAAIAHLLANSISVSFFDVHGEPVGAIRPPGYSACPLRTAQKNVPVHRFAMSGIVSSLKSRMRYLNELGSGRADGLYYKGELEILADASRELEFLITLPELARVFSLTRNMYYEILSRVAAPELGYRRREKPPYPDPVNAMFSHGYAVLYASTAVSVAGAGLDPEIGSLYGNVIPPGKNRSACVMDIMEPLMTPMVDRVVMDMAQEGLITKQYEISSRCILSEKLMTEFNRRLTNSVDSDTIDRAVADYADAVRSGGSA</sequence>
<evidence type="ECO:0000256" key="4">
    <source>
        <dbReference type="ARBA" id="ARBA00022801"/>
    </source>
</evidence>
<dbReference type="EC" id="3.1.-.-" evidence="9"/>
<dbReference type="RefSeq" id="WP_268924731.1">
    <property type="nucleotide sequence ID" value="NZ_JAPTGB010000008.1"/>
</dbReference>
<evidence type="ECO:0000256" key="3">
    <source>
        <dbReference type="ARBA" id="ARBA00022759"/>
    </source>
</evidence>
<evidence type="ECO:0000256" key="6">
    <source>
        <dbReference type="ARBA" id="ARBA00023118"/>
    </source>
</evidence>
<evidence type="ECO:0000256" key="9">
    <source>
        <dbReference type="HAMAP-Rule" id="MF_01470"/>
    </source>
</evidence>
<evidence type="ECO:0000256" key="2">
    <source>
        <dbReference type="ARBA" id="ARBA00022723"/>
    </source>
</evidence>
<evidence type="ECO:0000256" key="7">
    <source>
        <dbReference type="ARBA" id="ARBA00023125"/>
    </source>
</evidence>
<name>A0ABT4IFL4_9EURY</name>
<organism evidence="10 11">
    <name type="scientific">Methanocorpusculum petauri</name>
    <dbReference type="NCBI Taxonomy" id="3002863"/>
    <lineage>
        <taxon>Archaea</taxon>
        <taxon>Methanobacteriati</taxon>
        <taxon>Methanobacteriota</taxon>
        <taxon>Stenosarchaea group</taxon>
        <taxon>Methanomicrobia</taxon>
        <taxon>Methanomicrobiales</taxon>
        <taxon>Methanocorpusculaceae</taxon>
        <taxon>Methanocorpusculum</taxon>
    </lineage>
</organism>
<proteinExistence type="inferred from homology"/>
<comment type="caution">
    <text evidence="10">The sequence shown here is derived from an EMBL/GenBank/DDBJ whole genome shotgun (WGS) entry which is preliminary data.</text>
</comment>
<keyword evidence="1 9" id="KW-0540">Nuclease</keyword>
<reference evidence="10" key="1">
    <citation type="submission" date="2022-12" db="EMBL/GenBank/DDBJ databases">
        <title>Isolation and characterisation of novel Methanocorpusculum spp. from native Australian herbivores indicates the genus is ancestrally host-associated.</title>
        <authorList>
            <person name="Volmer J.G."/>
            <person name="Soo R.M."/>
            <person name="Evans P.N."/>
            <person name="Hoedt E.C."/>
            <person name="Astorga Alsina A.L."/>
            <person name="Woodcroft B.J."/>
            <person name="Tyson G.W."/>
            <person name="Hugenholtz P."/>
            <person name="Morrison M."/>
        </authorList>
    </citation>
    <scope>NUCLEOTIDE SEQUENCE</scope>
    <source>
        <strain evidence="10">MG</strain>
    </source>
</reference>
<gene>
    <name evidence="9 10" type="primary">cas1</name>
    <name evidence="10" type="ORF">O0S10_04620</name>
</gene>
<keyword evidence="5 9" id="KW-0460">Magnesium</keyword>
<dbReference type="Pfam" id="PF01867">
    <property type="entry name" value="Cas_Cas1"/>
    <property type="match status" value="1"/>
</dbReference>